<protein>
    <submittedName>
        <fullName evidence="1">Uncharacterized protein</fullName>
    </submittedName>
</protein>
<keyword evidence="2" id="KW-1185">Reference proteome</keyword>
<dbReference type="PROSITE" id="PS51257">
    <property type="entry name" value="PROKAR_LIPOPROTEIN"/>
    <property type="match status" value="1"/>
</dbReference>
<accession>A0ABQ1UKM5</accession>
<gene>
    <name evidence="1" type="ORF">GCM10011339_05520</name>
</gene>
<comment type="caution">
    <text evidence="1">The sequence shown here is derived from an EMBL/GenBank/DDBJ whole genome shotgun (WGS) entry which is preliminary data.</text>
</comment>
<organism evidence="1 2">
    <name type="scientific">Echinicola rosea</name>
    <dbReference type="NCBI Taxonomy" id="1807691"/>
    <lineage>
        <taxon>Bacteria</taxon>
        <taxon>Pseudomonadati</taxon>
        <taxon>Bacteroidota</taxon>
        <taxon>Cytophagia</taxon>
        <taxon>Cytophagales</taxon>
        <taxon>Cyclobacteriaceae</taxon>
        <taxon>Echinicola</taxon>
    </lineage>
</organism>
<proteinExistence type="predicted"/>
<sequence length="213" mass="24164">MLKLNVITMRHREVTEVMRAFFMALIACVMLACSDSEQEPENPEGEAEEGIPEEARCFIENNAWAMGLDHESHHIKFIDLPTYDESMVGKGDILWLYLELDTDGDEHEHIGAVKFKELEPGEIPEGSAAGEYVKLLIRIDEPMWYFGPDTENIKVQGFTSEPSGGFDPSTFDTHSGVAEIATGDDWEYYEVILKRYPYYSVHVGAKMEVECED</sequence>
<dbReference type="Proteomes" id="UP000647339">
    <property type="component" value="Unassembled WGS sequence"/>
</dbReference>
<evidence type="ECO:0000313" key="2">
    <source>
        <dbReference type="Proteomes" id="UP000647339"/>
    </source>
</evidence>
<reference evidence="2" key="1">
    <citation type="journal article" date="2019" name="Int. J. Syst. Evol. Microbiol.">
        <title>The Global Catalogue of Microorganisms (GCM) 10K type strain sequencing project: providing services to taxonomists for standard genome sequencing and annotation.</title>
        <authorList>
            <consortium name="The Broad Institute Genomics Platform"/>
            <consortium name="The Broad Institute Genome Sequencing Center for Infectious Disease"/>
            <person name="Wu L."/>
            <person name="Ma J."/>
        </authorList>
    </citation>
    <scope>NUCLEOTIDE SEQUENCE [LARGE SCALE GENOMIC DNA]</scope>
    <source>
        <strain evidence="2">CGMCC 1.15407</strain>
    </source>
</reference>
<dbReference type="EMBL" id="BMIU01000002">
    <property type="protein sequence ID" value="GGF20384.1"/>
    <property type="molecule type" value="Genomic_DNA"/>
</dbReference>
<evidence type="ECO:0000313" key="1">
    <source>
        <dbReference type="EMBL" id="GGF20384.1"/>
    </source>
</evidence>
<name>A0ABQ1UKM5_9BACT</name>